<name>A0A9P6N9C7_9BASI</name>
<dbReference type="Proteomes" id="UP000886653">
    <property type="component" value="Unassembled WGS sequence"/>
</dbReference>
<feature type="non-terminal residue" evidence="1">
    <location>
        <position position="1"/>
    </location>
</feature>
<organism evidence="1 2">
    <name type="scientific">Cronartium quercuum f. sp. fusiforme G11</name>
    <dbReference type="NCBI Taxonomy" id="708437"/>
    <lineage>
        <taxon>Eukaryota</taxon>
        <taxon>Fungi</taxon>
        <taxon>Dikarya</taxon>
        <taxon>Basidiomycota</taxon>
        <taxon>Pucciniomycotina</taxon>
        <taxon>Pucciniomycetes</taxon>
        <taxon>Pucciniales</taxon>
        <taxon>Coleosporiaceae</taxon>
        <taxon>Cronartium</taxon>
    </lineage>
</organism>
<dbReference type="EMBL" id="MU167480">
    <property type="protein sequence ID" value="KAG0140059.1"/>
    <property type="molecule type" value="Genomic_DNA"/>
</dbReference>
<dbReference type="AlphaFoldDB" id="A0A9P6N9C7"/>
<comment type="caution">
    <text evidence="1">The sequence shown here is derived from an EMBL/GenBank/DDBJ whole genome shotgun (WGS) entry which is preliminary data.</text>
</comment>
<keyword evidence="2" id="KW-1185">Reference proteome</keyword>
<accession>A0A9P6N9C7</accession>
<evidence type="ECO:0000313" key="1">
    <source>
        <dbReference type="EMBL" id="KAG0140059.1"/>
    </source>
</evidence>
<gene>
    <name evidence="1" type="ORF">CROQUDRAFT_19930</name>
</gene>
<sequence>TQKVLDSCIQGDSLIGDCNTQFLSVCYGVPLTENSCIAAYIKGLNANIMGIVNLNPAWPLAQHPEDRINITMAAGFSLKQNSHL</sequence>
<reference evidence="1" key="1">
    <citation type="submission" date="2013-11" db="EMBL/GenBank/DDBJ databases">
        <title>Genome sequence of the fusiform rust pathogen reveals effectors for host alternation and coevolution with pine.</title>
        <authorList>
            <consortium name="DOE Joint Genome Institute"/>
            <person name="Smith K."/>
            <person name="Pendleton A."/>
            <person name="Kubisiak T."/>
            <person name="Anderson C."/>
            <person name="Salamov A."/>
            <person name="Aerts A."/>
            <person name="Riley R."/>
            <person name="Clum A."/>
            <person name="Lindquist E."/>
            <person name="Ence D."/>
            <person name="Campbell M."/>
            <person name="Kronenberg Z."/>
            <person name="Feau N."/>
            <person name="Dhillon B."/>
            <person name="Hamelin R."/>
            <person name="Burleigh J."/>
            <person name="Smith J."/>
            <person name="Yandell M."/>
            <person name="Nelson C."/>
            <person name="Grigoriev I."/>
            <person name="Davis J."/>
        </authorList>
    </citation>
    <scope>NUCLEOTIDE SEQUENCE</scope>
    <source>
        <strain evidence="1">G11</strain>
    </source>
</reference>
<evidence type="ECO:0000313" key="2">
    <source>
        <dbReference type="Proteomes" id="UP000886653"/>
    </source>
</evidence>
<protein>
    <submittedName>
        <fullName evidence="1">Uncharacterized protein</fullName>
    </submittedName>
</protein>
<feature type="non-terminal residue" evidence="1">
    <location>
        <position position="84"/>
    </location>
</feature>
<proteinExistence type="predicted"/>